<dbReference type="Proteomes" id="UP001515480">
    <property type="component" value="Unassembled WGS sequence"/>
</dbReference>
<proteinExistence type="predicted"/>
<reference evidence="1 2" key="1">
    <citation type="journal article" date="2024" name="Science">
        <title>Giant polyketide synthase enzymes in the biosynthesis of giant marine polyether toxins.</title>
        <authorList>
            <person name="Fallon T.R."/>
            <person name="Shende V.V."/>
            <person name="Wierzbicki I.H."/>
            <person name="Pendleton A.L."/>
            <person name="Watervoot N.F."/>
            <person name="Auber R.P."/>
            <person name="Gonzalez D.J."/>
            <person name="Wisecaver J.H."/>
            <person name="Moore B.S."/>
        </authorList>
    </citation>
    <scope>NUCLEOTIDE SEQUENCE [LARGE SCALE GENOMIC DNA]</scope>
    <source>
        <strain evidence="1 2">12B1</strain>
    </source>
</reference>
<evidence type="ECO:0000313" key="1">
    <source>
        <dbReference type="EMBL" id="KAL1500002.1"/>
    </source>
</evidence>
<keyword evidence="2" id="KW-1185">Reference proteome</keyword>
<name>A0AB34IK25_PRYPA</name>
<dbReference type="AlphaFoldDB" id="A0AB34IK25"/>
<accession>A0AB34IK25</accession>
<dbReference type="EMBL" id="JBGBPQ010000024">
    <property type="protein sequence ID" value="KAL1500002.1"/>
    <property type="molecule type" value="Genomic_DNA"/>
</dbReference>
<evidence type="ECO:0000313" key="2">
    <source>
        <dbReference type="Proteomes" id="UP001515480"/>
    </source>
</evidence>
<sequence length="238" mass="26225">MSNALDEHGNSLADELRLQGEMPQLDQKCNDLRVGEKMCATVLDAVRLLRQKGQLSIQRARAALKRAQAHSAAACKAACQAAKEKLGCTAALNTLYNKEAEARLEGKRQRCASPQKERPPHFEKHGKYDMLTWLRTTGDIMNRRAVAPVMGVSKPSPPEGEDGALRHWRRGLVGCVCDWAAGGSLANVVDLVVRLINEFNVNEMVLQQLSSAEILHAKVDAAVLVIVYSIYDYMAFTL</sequence>
<organism evidence="1 2">
    <name type="scientific">Prymnesium parvum</name>
    <name type="common">Toxic golden alga</name>
    <dbReference type="NCBI Taxonomy" id="97485"/>
    <lineage>
        <taxon>Eukaryota</taxon>
        <taxon>Haptista</taxon>
        <taxon>Haptophyta</taxon>
        <taxon>Prymnesiophyceae</taxon>
        <taxon>Prymnesiales</taxon>
        <taxon>Prymnesiaceae</taxon>
        <taxon>Prymnesium</taxon>
    </lineage>
</organism>
<comment type="caution">
    <text evidence="1">The sequence shown here is derived from an EMBL/GenBank/DDBJ whole genome shotgun (WGS) entry which is preliminary data.</text>
</comment>
<gene>
    <name evidence="1" type="ORF">AB1Y20_012679</name>
</gene>
<protein>
    <submittedName>
        <fullName evidence="1">Uncharacterized protein</fullName>
    </submittedName>
</protein>